<dbReference type="Pfam" id="PF24175">
    <property type="entry name" value="SU10_adaptor"/>
    <property type="match status" value="1"/>
</dbReference>
<evidence type="ECO:0000313" key="1">
    <source>
        <dbReference type="EMBL" id="CAB4167484.1"/>
    </source>
</evidence>
<gene>
    <name evidence="3" type="ORF">UFOVP1292_73</name>
    <name evidence="4" type="ORF">UFOVP1411_64</name>
    <name evidence="1" type="ORF">UFOVP859_22</name>
    <name evidence="2" type="ORF">UFOVP882_19</name>
</gene>
<protein>
    <submittedName>
        <fullName evidence="4">Uncharacterized protein</fullName>
    </submittedName>
</protein>
<dbReference type="EMBL" id="LR797251">
    <property type="protein sequence ID" value="CAB4196469.1"/>
    <property type="molecule type" value="Genomic_DNA"/>
</dbReference>
<proteinExistence type="predicted"/>
<reference evidence="4" key="1">
    <citation type="submission" date="2020-05" db="EMBL/GenBank/DDBJ databases">
        <authorList>
            <person name="Chiriac C."/>
            <person name="Salcher M."/>
            <person name="Ghai R."/>
            <person name="Kavagutti S V."/>
        </authorList>
    </citation>
    <scope>NUCLEOTIDE SEQUENCE</scope>
</reference>
<evidence type="ECO:0000313" key="3">
    <source>
        <dbReference type="EMBL" id="CAB4196469.1"/>
    </source>
</evidence>
<evidence type="ECO:0000313" key="2">
    <source>
        <dbReference type="EMBL" id="CAB4168463.1"/>
    </source>
</evidence>
<dbReference type="EMBL" id="LR796826">
    <property type="protein sequence ID" value="CAB4168463.1"/>
    <property type="molecule type" value="Genomic_DNA"/>
</dbReference>
<dbReference type="EMBL" id="LR797357">
    <property type="protein sequence ID" value="CAB4205312.1"/>
    <property type="molecule type" value="Genomic_DNA"/>
</dbReference>
<name>A0A6J5S9F6_9CAUD</name>
<sequence length="224" mass="25185">MATSGTYSWTLDIDEVIEEALSMIGGEQTLGNDPKSARRSINLMLQDWQNRGILLWTSNTTIVSLTTSVTSYDLNANIVDVTDAVLTRSGTDIALTRISMEEYLRIPRKSQTGRPSQFAIRREQDNPTLFLWPIPINSTDTLKIERVKFMQDVNKSAGQNADISRRFLPAFTAGLAHQMAWKRPGVEGGRISALKQEYELLLARAMDEDRERASIKIVPKLNRA</sequence>
<evidence type="ECO:0000313" key="4">
    <source>
        <dbReference type="EMBL" id="CAB4205312.1"/>
    </source>
</evidence>
<organism evidence="4">
    <name type="scientific">uncultured Caudovirales phage</name>
    <dbReference type="NCBI Taxonomy" id="2100421"/>
    <lineage>
        <taxon>Viruses</taxon>
        <taxon>Duplodnaviria</taxon>
        <taxon>Heunggongvirae</taxon>
        <taxon>Uroviricota</taxon>
        <taxon>Caudoviricetes</taxon>
        <taxon>Peduoviridae</taxon>
        <taxon>Maltschvirus</taxon>
        <taxon>Maltschvirus maltsch</taxon>
    </lineage>
</organism>
<accession>A0A6J5S9F6</accession>
<dbReference type="InterPro" id="IPR056209">
    <property type="entry name" value="SU10_adaptor"/>
</dbReference>
<dbReference type="EMBL" id="LR796816">
    <property type="protein sequence ID" value="CAB4167484.1"/>
    <property type="molecule type" value="Genomic_DNA"/>
</dbReference>